<dbReference type="Pfam" id="PF00905">
    <property type="entry name" value="Transpeptidase"/>
    <property type="match status" value="1"/>
</dbReference>
<dbReference type="SUPFAM" id="SSF56601">
    <property type="entry name" value="beta-lactamase/transpeptidase-like"/>
    <property type="match status" value="1"/>
</dbReference>
<evidence type="ECO:0000256" key="10">
    <source>
        <dbReference type="SAM" id="Phobius"/>
    </source>
</evidence>
<keyword evidence="8 10" id="KW-0472">Membrane</keyword>
<sequence>MEPLVAVKSESWLSWFFRGLVFIGFVFLFVKLLELGAIKGDYFRGLSEGNRIRRIPIAAPRGRILARGGEILVDNKEVNEANRVYPLGSAFVHVSGYLGEVNEDEVGKINPKCPEKGPRYPDTLVGRAGLEAEYECVLSGTPGEELIEVDTLGKKIRTLGKKEPVHGGDLKTWIDYGLQKKVAEVIGQTKGAVIATDVGGEVLALYSSPSYDPANVSSRLSDPALPLFNRVIGGQFHPGSVFKPFVALAALSEGEITKDFLFEDPGVINVGKFSYSNWFFTQYGRTEGKINVERALARSTDTFFYKIGEMVGIDKLVEWTGIFGFTKKTGIDLDGEIESLVPSPEWKLKAIGEPWFLGNTYHMSIGQGDLSVTPVALHRGILGIANGGRLCSLKIGDTPSCNKLKIDKENLDIVKAGMVAACSPGGTGYTFFDWNNEGGPSTRRSGLVACKTGTAETNEDGKTHAWFVTFAPSDFPEIVLTVLMEQGGEGSKIAGPPAREIMDYWFGRESP</sequence>
<proteinExistence type="predicted"/>
<feature type="transmembrane region" description="Helical" evidence="10">
    <location>
        <begin position="12"/>
        <end position="30"/>
    </location>
</feature>
<comment type="caution">
    <text evidence="13">The sequence shown here is derived from an EMBL/GenBank/DDBJ whole genome shotgun (WGS) entry which is preliminary data.</text>
</comment>
<dbReference type="GO" id="GO:0071972">
    <property type="term" value="F:peptidoglycan L,D-transpeptidase activity"/>
    <property type="evidence" value="ECO:0007669"/>
    <property type="project" value="TreeGrafter"/>
</dbReference>
<keyword evidence="5" id="KW-0133">Cell shape</keyword>
<evidence type="ECO:0000313" key="13">
    <source>
        <dbReference type="EMBL" id="KKR39244.1"/>
    </source>
</evidence>
<dbReference type="AlphaFoldDB" id="A0A0G0QFW0"/>
<evidence type="ECO:0000256" key="5">
    <source>
        <dbReference type="ARBA" id="ARBA00022960"/>
    </source>
</evidence>
<evidence type="ECO:0000256" key="6">
    <source>
        <dbReference type="ARBA" id="ARBA00022984"/>
    </source>
</evidence>
<dbReference type="Proteomes" id="UP000034687">
    <property type="component" value="Unassembled WGS sequence"/>
</dbReference>
<dbReference type="InterPro" id="IPR001460">
    <property type="entry name" value="PCN-bd_Tpept"/>
</dbReference>
<evidence type="ECO:0000259" key="12">
    <source>
        <dbReference type="Pfam" id="PF03717"/>
    </source>
</evidence>
<evidence type="ECO:0000256" key="3">
    <source>
        <dbReference type="ARBA" id="ARBA00022475"/>
    </source>
</evidence>
<keyword evidence="6" id="KW-0573">Peptidoglycan synthesis</keyword>
<dbReference type="InterPro" id="IPR012338">
    <property type="entry name" value="Beta-lactam/transpept-like"/>
</dbReference>
<evidence type="ECO:0000259" key="11">
    <source>
        <dbReference type="Pfam" id="PF00905"/>
    </source>
</evidence>
<dbReference type="InterPro" id="IPR005311">
    <property type="entry name" value="PBP_dimer"/>
</dbReference>
<dbReference type="GO" id="GO:0071555">
    <property type="term" value="P:cell wall organization"/>
    <property type="evidence" value="ECO:0007669"/>
    <property type="project" value="UniProtKB-KW"/>
</dbReference>
<evidence type="ECO:0000313" key="14">
    <source>
        <dbReference type="Proteomes" id="UP000034687"/>
    </source>
</evidence>
<dbReference type="Pfam" id="PF03717">
    <property type="entry name" value="PBP_dimer"/>
    <property type="match status" value="1"/>
</dbReference>
<dbReference type="GO" id="GO:0009252">
    <property type="term" value="P:peptidoglycan biosynthetic process"/>
    <property type="evidence" value="ECO:0007669"/>
    <property type="project" value="UniProtKB-KW"/>
</dbReference>
<dbReference type="InterPro" id="IPR036138">
    <property type="entry name" value="PBP_dimer_sf"/>
</dbReference>
<evidence type="ECO:0000256" key="2">
    <source>
        <dbReference type="ARBA" id="ARBA00004236"/>
    </source>
</evidence>
<evidence type="ECO:0000256" key="8">
    <source>
        <dbReference type="ARBA" id="ARBA00023136"/>
    </source>
</evidence>
<accession>A0A0G0QFW0</accession>
<evidence type="ECO:0000256" key="7">
    <source>
        <dbReference type="ARBA" id="ARBA00022989"/>
    </source>
</evidence>
<gene>
    <name evidence="13" type="ORF">UT72_C0012G0003</name>
</gene>
<dbReference type="InterPro" id="IPR050515">
    <property type="entry name" value="Beta-lactam/transpept"/>
</dbReference>
<dbReference type="PATRIC" id="fig|1618575.3.peg.206"/>
<feature type="domain" description="Penicillin-binding protein transpeptidase" evidence="11">
    <location>
        <begin position="192"/>
        <end position="503"/>
    </location>
</feature>
<dbReference type="EMBL" id="LBXW01000012">
    <property type="protein sequence ID" value="KKR39244.1"/>
    <property type="molecule type" value="Genomic_DNA"/>
</dbReference>
<reference evidence="13 14" key="1">
    <citation type="journal article" date="2015" name="Nature">
        <title>rRNA introns, odd ribosomes, and small enigmatic genomes across a large radiation of phyla.</title>
        <authorList>
            <person name="Brown C.T."/>
            <person name="Hug L.A."/>
            <person name="Thomas B.C."/>
            <person name="Sharon I."/>
            <person name="Castelle C.J."/>
            <person name="Singh A."/>
            <person name="Wilkins M.J."/>
            <person name="Williams K.H."/>
            <person name="Banfield J.F."/>
        </authorList>
    </citation>
    <scope>NUCLEOTIDE SEQUENCE [LARGE SCALE GENOMIC DNA]</scope>
</reference>
<keyword evidence="7 10" id="KW-1133">Transmembrane helix</keyword>
<evidence type="ECO:0000256" key="4">
    <source>
        <dbReference type="ARBA" id="ARBA00022692"/>
    </source>
</evidence>
<dbReference type="GO" id="GO:0008658">
    <property type="term" value="F:penicillin binding"/>
    <property type="evidence" value="ECO:0007669"/>
    <property type="project" value="InterPro"/>
</dbReference>
<feature type="domain" description="Penicillin-binding protein dimerisation" evidence="12">
    <location>
        <begin position="80"/>
        <end position="158"/>
    </location>
</feature>
<dbReference type="Gene3D" id="3.40.710.10">
    <property type="entry name" value="DD-peptidase/beta-lactamase superfamily"/>
    <property type="match status" value="1"/>
</dbReference>
<evidence type="ECO:0000256" key="1">
    <source>
        <dbReference type="ARBA" id="ARBA00004167"/>
    </source>
</evidence>
<dbReference type="PANTHER" id="PTHR30627">
    <property type="entry name" value="PEPTIDOGLYCAN D,D-TRANSPEPTIDASE"/>
    <property type="match status" value="1"/>
</dbReference>
<name>A0A0G0QFW0_9BACT</name>
<dbReference type="GO" id="GO:0008360">
    <property type="term" value="P:regulation of cell shape"/>
    <property type="evidence" value="ECO:0007669"/>
    <property type="project" value="UniProtKB-KW"/>
</dbReference>
<keyword evidence="3" id="KW-1003">Cell membrane</keyword>
<evidence type="ECO:0000256" key="9">
    <source>
        <dbReference type="ARBA" id="ARBA00023316"/>
    </source>
</evidence>
<keyword evidence="9" id="KW-0961">Cell wall biogenesis/degradation</keyword>
<keyword evidence="4 10" id="KW-0812">Transmembrane</keyword>
<dbReference type="GO" id="GO:0005886">
    <property type="term" value="C:plasma membrane"/>
    <property type="evidence" value="ECO:0007669"/>
    <property type="project" value="UniProtKB-SubCell"/>
</dbReference>
<dbReference type="PANTHER" id="PTHR30627:SF2">
    <property type="entry name" value="PEPTIDOGLYCAN D,D-TRANSPEPTIDASE MRDA"/>
    <property type="match status" value="1"/>
</dbReference>
<dbReference type="Gene3D" id="3.90.1310.10">
    <property type="entry name" value="Penicillin-binding protein 2a (Domain 2)"/>
    <property type="match status" value="1"/>
</dbReference>
<organism evidence="13 14">
    <name type="scientific">Candidatus Woesebacteria bacterium GW2011_GWB1_40_101</name>
    <dbReference type="NCBI Taxonomy" id="1618575"/>
    <lineage>
        <taxon>Bacteria</taxon>
        <taxon>Candidatus Woeseibacteriota</taxon>
    </lineage>
</organism>
<dbReference type="SUPFAM" id="SSF56519">
    <property type="entry name" value="Penicillin binding protein dimerisation domain"/>
    <property type="match status" value="1"/>
</dbReference>
<comment type="subcellular location">
    <subcellularLocation>
        <location evidence="2">Cell membrane</location>
    </subcellularLocation>
    <subcellularLocation>
        <location evidence="1">Membrane</location>
        <topology evidence="1">Single-pass membrane protein</topology>
    </subcellularLocation>
</comment>
<protein>
    <submittedName>
        <fullName evidence="13">Penicillin-binding protein 2</fullName>
    </submittedName>
</protein>